<organism evidence="3 4">
    <name type="scientific">Xenoophorus captivus</name>
    <dbReference type="NCBI Taxonomy" id="1517983"/>
    <lineage>
        <taxon>Eukaryota</taxon>
        <taxon>Metazoa</taxon>
        <taxon>Chordata</taxon>
        <taxon>Craniata</taxon>
        <taxon>Vertebrata</taxon>
        <taxon>Euteleostomi</taxon>
        <taxon>Actinopterygii</taxon>
        <taxon>Neopterygii</taxon>
        <taxon>Teleostei</taxon>
        <taxon>Neoteleostei</taxon>
        <taxon>Acanthomorphata</taxon>
        <taxon>Ovalentaria</taxon>
        <taxon>Atherinomorphae</taxon>
        <taxon>Cyprinodontiformes</taxon>
        <taxon>Goodeidae</taxon>
        <taxon>Xenoophorus</taxon>
    </lineage>
</organism>
<dbReference type="EMBL" id="JAHRIN010053325">
    <property type="protein sequence ID" value="MEQ2210475.1"/>
    <property type="molecule type" value="Genomic_DNA"/>
</dbReference>
<sequence>LMKSRGGSMYKQNAGLNGVFLCLQLQMSVLAAAAQKSDSSNNGDMQSAAVAPSFIPSQPGKIPGRKRGRPPLRSVAKMDFPTRYPELLPPLKVPKKRGRKPGFKVSQMGRKQGMGLCWV</sequence>
<dbReference type="InterPro" id="IPR033763">
    <property type="entry name" value="SCML2_RBR"/>
</dbReference>
<feature type="non-terminal residue" evidence="3">
    <location>
        <position position="1"/>
    </location>
</feature>
<evidence type="ECO:0000259" key="2">
    <source>
        <dbReference type="Pfam" id="PF17208"/>
    </source>
</evidence>
<feature type="compositionally biased region" description="Basic residues" evidence="1">
    <location>
        <begin position="93"/>
        <end position="102"/>
    </location>
</feature>
<reference evidence="3 4" key="1">
    <citation type="submission" date="2021-06" db="EMBL/GenBank/DDBJ databases">
        <authorList>
            <person name="Palmer J.M."/>
        </authorList>
    </citation>
    <scope>NUCLEOTIDE SEQUENCE [LARGE SCALE GENOMIC DNA]</scope>
    <source>
        <strain evidence="3 4">XC_2019</strain>
        <tissue evidence="3">Muscle</tissue>
    </source>
</reference>
<dbReference type="Proteomes" id="UP001434883">
    <property type="component" value="Unassembled WGS sequence"/>
</dbReference>
<gene>
    <name evidence="3" type="ORF">XENOCAPTIV_014005</name>
</gene>
<evidence type="ECO:0000313" key="3">
    <source>
        <dbReference type="EMBL" id="MEQ2210475.1"/>
    </source>
</evidence>
<evidence type="ECO:0000313" key="4">
    <source>
        <dbReference type="Proteomes" id="UP001434883"/>
    </source>
</evidence>
<feature type="region of interest" description="Disordered" evidence="1">
    <location>
        <begin position="33"/>
        <end position="106"/>
    </location>
</feature>
<accession>A0ABV0RQN0</accession>
<name>A0ABV0RQN0_9TELE</name>
<evidence type="ECO:0000256" key="1">
    <source>
        <dbReference type="SAM" id="MobiDB-lite"/>
    </source>
</evidence>
<keyword evidence="4" id="KW-1185">Reference proteome</keyword>
<feature type="domain" description="Polycomb group protein RNA binding region" evidence="2">
    <location>
        <begin position="58"/>
        <end position="104"/>
    </location>
</feature>
<proteinExistence type="predicted"/>
<feature type="compositionally biased region" description="Polar residues" evidence="1">
    <location>
        <begin position="36"/>
        <end position="45"/>
    </location>
</feature>
<protein>
    <recommendedName>
        <fullName evidence="2">Polycomb group protein RNA binding region domain-containing protein</fullName>
    </recommendedName>
</protein>
<dbReference type="Pfam" id="PF17208">
    <property type="entry name" value="RBR"/>
    <property type="match status" value="1"/>
</dbReference>
<comment type="caution">
    <text evidence="3">The sequence shown here is derived from an EMBL/GenBank/DDBJ whole genome shotgun (WGS) entry which is preliminary data.</text>
</comment>